<feature type="compositionally biased region" description="Low complexity" evidence="20">
    <location>
        <begin position="91"/>
        <end position="106"/>
    </location>
</feature>
<evidence type="ECO:0000256" key="2">
    <source>
        <dbReference type="ARBA" id="ARBA00004906"/>
    </source>
</evidence>
<dbReference type="SMART" id="SM00184">
    <property type="entry name" value="RING"/>
    <property type="match status" value="1"/>
</dbReference>
<keyword evidence="9" id="KW-0833">Ubl conjugation pathway</keyword>
<dbReference type="EMBL" id="JAAWVO010013367">
    <property type="protein sequence ID" value="MBN3313959.1"/>
    <property type="molecule type" value="Genomic_DNA"/>
</dbReference>
<keyword evidence="23" id="KW-1185">Reference proteome</keyword>
<dbReference type="GO" id="GO:0016558">
    <property type="term" value="P:protein import into peroxisome matrix"/>
    <property type="evidence" value="ECO:0007669"/>
    <property type="project" value="InterPro"/>
</dbReference>
<evidence type="ECO:0000256" key="3">
    <source>
        <dbReference type="ARBA" id="ARBA00008704"/>
    </source>
</evidence>
<keyword evidence="12" id="KW-1133">Transmembrane helix</keyword>
<reference evidence="22" key="1">
    <citation type="journal article" date="2021" name="Cell">
        <title>Tracing the genetic footprints of vertebrate landing in non-teleost ray-finned fishes.</title>
        <authorList>
            <person name="Bi X."/>
            <person name="Wang K."/>
            <person name="Yang L."/>
            <person name="Pan H."/>
            <person name="Jiang H."/>
            <person name="Wei Q."/>
            <person name="Fang M."/>
            <person name="Yu H."/>
            <person name="Zhu C."/>
            <person name="Cai Y."/>
            <person name="He Y."/>
            <person name="Gan X."/>
            <person name="Zeng H."/>
            <person name="Yu D."/>
            <person name="Zhu Y."/>
            <person name="Jiang H."/>
            <person name="Qiu Q."/>
            <person name="Yang H."/>
            <person name="Zhang Y.E."/>
            <person name="Wang W."/>
            <person name="Zhu M."/>
            <person name="He S."/>
            <person name="Zhang G."/>
        </authorList>
    </citation>
    <scope>NUCLEOTIDE SEQUENCE</scope>
    <source>
        <strain evidence="22">Allg_001</strain>
    </source>
</reference>
<comment type="pathway">
    <text evidence="2">Protein modification; protein ubiquitination.</text>
</comment>
<comment type="catalytic activity">
    <reaction evidence="16">
        <text>[E2 ubiquitin-conjugating enzyme]-S-ubiquitinyl-L-cysteine + [acceptor protein]-L-cysteine = [E2 ubiquitin-conjugating enzyme]-L-cysteine + [acceptor protein]-S-ubiquitinyl-L-cysteine.</text>
        <dbReference type="EC" id="2.3.2.36"/>
    </reaction>
</comment>
<dbReference type="PROSITE" id="PS50089">
    <property type="entry name" value="ZF_RING_2"/>
    <property type="match status" value="1"/>
</dbReference>
<evidence type="ECO:0000256" key="15">
    <source>
        <dbReference type="ARBA" id="ARBA00032511"/>
    </source>
</evidence>
<evidence type="ECO:0000256" key="14">
    <source>
        <dbReference type="ARBA" id="ARBA00023140"/>
    </source>
</evidence>
<feature type="domain" description="RING-type" evidence="21">
    <location>
        <begin position="393"/>
        <end position="432"/>
    </location>
</feature>
<evidence type="ECO:0000256" key="11">
    <source>
        <dbReference type="ARBA" id="ARBA00022927"/>
    </source>
</evidence>
<keyword evidence="10" id="KW-0862">Zinc</keyword>
<sequence length="454" mass="50418">MPSGSRVREEDKVYEEDGTHEEKLNHGVDVLQFHLNSAGTPVHLAGCAVRLLEHDGSQAHTQAEPRNALQSFLGSQASQAVQAERGEVKARASSTGPAAAARPALPGASRSLPCFPRLRLCALPPGEAASSRPEEGWFVPLSVTPPRGENDTGGDKHFMEDSSSTVTPVLRISQLDAFELDRALEQLVWSQFTQCFQHFKPGHLTPFEPELKALLQLLLWRFTIYSQNATVGQSLLHIRYKNDLSQAARYQPMSRQQKLWFALCTVGERWLQERSHSLFLRLPADSAFPRVRRALAFLGGFAKIASLLKGRLPTLTERCLGIRAVFSRPQRARELGFEHVNRELLWHGFAEFLIFLCPLVNMRRLKASVGSVFPPLGGLKASDVSRAARCRECALCGEWPTLPHTIGCSHVFCYYCIKSSSIADVSLTCPQCGTGVQTVEPVRVQIEMNNFHAR</sequence>
<dbReference type="Pfam" id="PF04757">
    <property type="entry name" value="Pex2_Pex12"/>
    <property type="match status" value="1"/>
</dbReference>
<evidence type="ECO:0000256" key="7">
    <source>
        <dbReference type="ARBA" id="ARBA00022723"/>
    </source>
</evidence>
<evidence type="ECO:0000256" key="20">
    <source>
        <dbReference type="SAM" id="MobiDB-lite"/>
    </source>
</evidence>
<evidence type="ECO:0000256" key="1">
    <source>
        <dbReference type="ARBA" id="ARBA00004585"/>
    </source>
</evidence>
<dbReference type="GO" id="GO:0008270">
    <property type="term" value="F:zinc ion binding"/>
    <property type="evidence" value="ECO:0007669"/>
    <property type="project" value="UniProtKB-KW"/>
</dbReference>
<evidence type="ECO:0000256" key="16">
    <source>
        <dbReference type="ARBA" id="ARBA00034438"/>
    </source>
</evidence>
<keyword evidence="5" id="KW-0808">Transferase</keyword>
<dbReference type="EC" id="2.3.2.36" evidence="17"/>
<dbReference type="PANTHER" id="PTHR48178">
    <property type="entry name" value="PEROXISOME BIOGENESIS FACTOR 2"/>
    <property type="match status" value="1"/>
</dbReference>
<dbReference type="PROSITE" id="PS00518">
    <property type="entry name" value="ZF_RING_1"/>
    <property type="match status" value="1"/>
</dbReference>
<evidence type="ECO:0000256" key="8">
    <source>
        <dbReference type="ARBA" id="ARBA00022771"/>
    </source>
</evidence>
<feature type="region of interest" description="Disordered" evidence="20">
    <location>
        <begin position="1"/>
        <end position="21"/>
    </location>
</feature>
<gene>
    <name evidence="22" type="primary">Pex2</name>
    <name evidence="22" type="ORF">GTO95_0005200</name>
</gene>
<dbReference type="InterPro" id="IPR025654">
    <property type="entry name" value="PEX2/10"/>
</dbReference>
<dbReference type="InterPro" id="IPR045859">
    <property type="entry name" value="RING-HC_PEX2"/>
</dbReference>
<comment type="caution">
    <text evidence="22">The sequence shown here is derived from an EMBL/GenBank/DDBJ whole genome shotgun (WGS) entry which is preliminary data.</text>
</comment>
<keyword evidence="7" id="KW-0479">Metal-binding</keyword>
<evidence type="ECO:0000256" key="5">
    <source>
        <dbReference type="ARBA" id="ARBA00022679"/>
    </source>
</evidence>
<dbReference type="CDD" id="cd16526">
    <property type="entry name" value="RING-HC_PEX2"/>
    <property type="match status" value="1"/>
</dbReference>
<evidence type="ECO:0000256" key="13">
    <source>
        <dbReference type="ARBA" id="ARBA00023136"/>
    </source>
</evidence>
<dbReference type="PANTHER" id="PTHR48178:SF1">
    <property type="entry name" value="PEROXISOME BIOGENESIS FACTOR 2"/>
    <property type="match status" value="1"/>
</dbReference>
<comment type="similarity">
    <text evidence="3">Belongs to the pex2/pex10/pex12 family.</text>
</comment>
<keyword evidence="8 19" id="KW-0863">Zinc-finger</keyword>
<evidence type="ECO:0000256" key="4">
    <source>
        <dbReference type="ARBA" id="ARBA00022448"/>
    </source>
</evidence>
<evidence type="ECO:0000256" key="6">
    <source>
        <dbReference type="ARBA" id="ARBA00022692"/>
    </source>
</evidence>
<evidence type="ECO:0000256" key="9">
    <source>
        <dbReference type="ARBA" id="ARBA00022786"/>
    </source>
</evidence>
<evidence type="ECO:0000256" key="10">
    <source>
        <dbReference type="ARBA" id="ARBA00022833"/>
    </source>
</evidence>
<evidence type="ECO:0000256" key="12">
    <source>
        <dbReference type="ARBA" id="ARBA00022989"/>
    </source>
</evidence>
<keyword evidence="13" id="KW-0472">Membrane</keyword>
<evidence type="ECO:0000259" key="21">
    <source>
        <dbReference type="PROSITE" id="PS50089"/>
    </source>
</evidence>
<organism evidence="22 23">
    <name type="scientific">Atractosteus spatula</name>
    <name type="common">Alligator gar</name>
    <name type="synonym">Lepisosteus spatula</name>
    <dbReference type="NCBI Taxonomy" id="7917"/>
    <lineage>
        <taxon>Eukaryota</taxon>
        <taxon>Metazoa</taxon>
        <taxon>Chordata</taxon>
        <taxon>Craniata</taxon>
        <taxon>Vertebrata</taxon>
        <taxon>Euteleostomi</taxon>
        <taxon>Actinopterygii</taxon>
        <taxon>Neopterygii</taxon>
        <taxon>Holostei</taxon>
        <taxon>Semionotiformes</taxon>
        <taxon>Lepisosteidae</taxon>
        <taxon>Atractosteus</taxon>
    </lineage>
</organism>
<dbReference type="AlphaFoldDB" id="A0A8J7NKY0"/>
<feature type="non-terminal residue" evidence="22">
    <location>
        <position position="454"/>
    </location>
</feature>
<keyword evidence="11" id="KW-0653">Protein transport</keyword>
<dbReference type="InterPro" id="IPR013083">
    <property type="entry name" value="Znf_RING/FYVE/PHD"/>
</dbReference>
<evidence type="ECO:0000313" key="22">
    <source>
        <dbReference type="EMBL" id="MBN3313959.1"/>
    </source>
</evidence>
<keyword evidence="6" id="KW-0812">Transmembrane</keyword>
<accession>A0A8J7NKY0</accession>
<evidence type="ECO:0000313" key="23">
    <source>
        <dbReference type="Proteomes" id="UP000736164"/>
    </source>
</evidence>
<dbReference type="Proteomes" id="UP000736164">
    <property type="component" value="Unassembled WGS sequence"/>
</dbReference>
<protein>
    <recommendedName>
        <fullName evidence="18">Peroxisome biogenesis factor 2</fullName>
        <ecNumber evidence="17">2.3.2.36</ecNumber>
    </recommendedName>
    <alternativeName>
        <fullName evidence="15">Peroxin-2</fullName>
    </alternativeName>
</protein>
<evidence type="ECO:0000256" key="19">
    <source>
        <dbReference type="PROSITE-ProRule" id="PRU00175"/>
    </source>
</evidence>
<dbReference type="InterPro" id="IPR001841">
    <property type="entry name" value="Znf_RING"/>
</dbReference>
<dbReference type="GO" id="GO:0061630">
    <property type="term" value="F:ubiquitin protein ligase activity"/>
    <property type="evidence" value="ECO:0007669"/>
    <property type="project" value="UniProtKB-EC"/>
</dbReference>
<dbReference type="Gene3D" id="3.30.40.10">
    <property type="entry name" value="Zinc/RING finger domain, C3HC4 (zinc finger)"/>
    <property type="match status" value="1"/>
</dbReference>
<keyword evidence="14" id="KW-0576">Peroxisome</keyword>
<keyword evidence="4" id="KW-0813">Transport</keyword>
<dbReference type="GO" id="GO:0005778">
    <property type="term" value="C:peroxisomal membrane"/>
    <property type="evidence" value="ECO:0007669"/>
    <property type="project" value="UniProtKB-SubCell"/>
</dbReference>
<comment type="subcellular location">
    <subcellularLocation>
        <location evidence="1">Peroxisome membrane</location>
        <topology evidence="1">Multi-pass membrane protein</topology>
    </subcellularLocation>
</comment>
<dbReference type="InterPro" id="IPR006845">
    <property type="entry name" value="Pex_N"/>
</dbReference>
<dbReference type="SUPFAM" id="SSF57850">
    <property type="entry name" value="RING/U-box"/>
    <property type="match status" value="1"/>
</dbReference>
<evidence type="ECO:0000256" key="18">
    <source>
        <dbReference type="ARBA" id="ARBA00034543"/>
    </source>
</evidence>
<evidence type="ECO:0000256" key="17">
    <source>
        <dbReference type="ARBA" id="ARBA00034523"/>
    </source>
</evidence>
<dbReference type="InterPro" id="IPR017907">
    <property type="entry name" value="Znf_RING_CS"/>
</dbReference>
<feature type="non-terminal residue" evidence="22">
    <location>
        <position position="1"/>
    </location>
</feature>
<proteinExistence type="inferred from homology"/>
<name>A0A8J7NKY0_ATRSP</name>
<feature type="region of interest" description="Disordered" evidence="20">
    <location>
        <begin position="83"/>
        <end position="106"/>
    </location>
</feature>